<feature type="compositionally biased region" description="Polar residues" evidence="6">
    <location>
        <begin position="110"/>
        <end position="139"/>
    </location>
</feature>
<proteinExistence type="predicted"/>
<feature type="domain" description="Zn(2)-C6 fungal-type" evidence="7">
    <location>
        <begin position="11"/>
        <end position="41"/>
    </location>
</feature>
<reference evidence="8 9" key="1">
    <citation type="submission" date="2024-07" db="EMBL/GenBank/DDBJ databases">
        <title>Section-level genome sequencing and comparative genomics of Aspergillus sections Usti and Cavernicolus.</title>
        <authorList>
            <consortium name="Lawrence Berkeley National Laboratory"/>
            <person name="Nybo J.L."/>
            <person name="Vesth T.C."/>
            <person name="Theobald S."/>
            <person name="Frisvad J.C."/>
            <person name="Larsen T.O."/>
            <person name="Kjaerboelling I."/>
            <person name="Rothschild-Mancinelli K."/>
            <person name="Lyhne E.K."/>
            <person name="Kogle M.E."/>
            <person name="Barry K."/>
            <person name="Clum A."/>
            <person name="Na H."/>
            <person name="Ledsgaard L."/>
            <person name="Lin J."/>
            <person name="Lipzen A."/>
            <person name="Kuo A."/>
            <person name="Riley R."/>
            <person name="Mondo S."/>
            <person name="Labutti K."/>
            <person name="Haridas S."/>
            <person name="Pangalinan J."/>
            <person name="Salamov A.A."/>
            <person name="Simmons B.A."/>
            <person name="Magnuson J.K."/>
            <person name="Chen J."/>
            <person name="Drula E."/>
            <person name="Henrissat B."/>
            <person name="Wiebenga A."/>
            <person name="Lubbers R.J."/>
            <person name="Gomes A.C."/>
            <person name="Makela M.R."/>
            <person name="Stajich J."/>
            <person name="Grigoriev I.V."/>
            <person name="Mortensen U.H."/>
            <person name="De Vries R.P."/>
            <person name="Baker S.E."/>
            <person name="Andersen M.R."/>
        </authorList>
    </citation>
    <scope>NUCLEOTIDE SEQUENCE [LARGE SCALE GENOMIC DNA]</scope>
    <source>
        <strain evidence="8 9">CBS 123904</strain>
    </source>
</reference>
<dbReference type="PROSITE" id="PS00463">
    <property type="entry name" value="ZN2_CY6_FUNGAL_1"/>
    <property type="match status" value="1"/>
</dbReference>
<evidence type="ECO:0000256" key="4">
    <source>
        <dbReference type="ARBA" id="ARBA00023163"/>
    </source>
</evidence>
<dbReference type="PROSITE" id="PS50048">
    <property type="entry name" value="ZN2_CY6_FUNGAL_2"/>
    <property type="match status" value="1"/>
</dbReference>
<dbReference type="PANTHER" id="PTHR31001:SF89">
    <property type="entry name" value="ZN(2)-C6 FUNGAL-TYPE DOMAIN-CONTAINING PROTEIN"/>
    <property type="match status" value="1"/>
</dbReference>
<dbReference type="Pfam" id="PF00172">
    <property type="entry name" value="Zn_clus"/>
    <property type="match status" value="1"/>
</dbReference>
<dbReference type="SUPFAM" id="SSF57701">
    <property type="entry name" value="Zn2/Cys6 DNA-binding domain"/>
    <property type="match status" value="1"/>
</dbReference>
<dbReference type="InterPro" id="IPR001138">
    <property type="entry name" value="Zn2Cys6_DnaBD"/>
</dbReference>
<evidence type="ECO:0000259" key="7">
    <source>
        <dbReference type="PROSITE" id="PS50048"/>
    </source>
</evidence>
<protein>
    <recommendedName>
        <fullName evidence="7">Zn(2)-C6 fungal-type domain-containing protein</fullName>
    </recommendedName>
</protein>
<keyword evidence="3" id="KW-0238">DNA-binding</keyword>
<dbReference type="CDD" id="cd00067">
    <property type="entry name" value="GAL4"/>
    <property type="match status" value="1"/>
</dbReference>
<organism evidence="8 9">
    <name type="scientific">Aspergillus pseudoustus</name>
    <dbReference type="NCBI Taxonomy" id="1810923"/>
    <lineage>
        <taxon>Eukaryota</taxon>
        <taxon>Fungi</taxon>
        <taxon>Dikarya</taxon>
        <taxon>Ascomycota</taxon>
        <taxon>Pezizomycotina</taxon>
        <taxon>Eurotiomycetes</taxon>
        <taxon>Eurotiomycetidae</taxon>
        <taxon>Eurotiales</taxon>
        <taxon>Aspergillaceae</taxon>
        <taxon>Aspergillus</taxon>
        <taxon>Aspergillus subgen. Nidulantes</taxon>
    </lineage>
</organism>
<keyword evidence="9" id="KW-1185">Reference proteome</keyword>
<keyword evidence="2" id="KW-0805">Transcription regulation</keyword>
<evidence type="ECO:0000313" key="8">
    <source>
        <dbReference type="EMBL" id="KAL2838099.1"/>
    </source>
</evidence>
<sequence>MEDPDNLNPLSCCRCRMRKVKCNRVIPKCSRCEARGVDCVYPRPGKRTSARRLSNHVVMRNMQNPLAIIFERLQHVEDRSSSLTRLQLPNVTGLASPERNYLPVDHPMQANPTSSPAFEPFSNPNTVGSNSPSESQQHGCGQGDFNPASILEYAIHDVGKGLHRMAKSVIAGPIDIPSHRART</sequence>
<evidence type="ECO:0000256" key="3">
    <source>
        <dbReference type="ARBA" id="ARBA00023125"/>
    </source>
</evidence>
<dbReference type="PANTHER" id="PTHR31001">
    <property type="entry name" value="UNCHARACTERIZED TRANSCRIPTIONAL REGULATORY PROTEIN"/>
    <property type="match status" value="1"/>
</dbReference>
<dbReference type="Gene3D" id="4.10.240.10">
    <property type="entry name" value="Zn(2)-C6 fungal-type DNA-binding domain"/>
    <property type="match status" value="1"/>
</dbReference>
<comment type="subcellular location">
    <subcellularLocation>
        <location evidence="1">Nucleus</location>
    </subcellularLocation>
</comment>
<evidence type="ECO:0000256" key="1">
    <source>
        <dbReference type="ARBA" id="ARBA00004123"/>
    </source>
</evidence>
<evidence type="ECO:0000256" key="6">
    <source>
        <dbReference type="SAM" id="MobiDB-lite"/>
    </source>
</evidence>
<comment type="caution">
    <text evidence="8">The sequence shown here is derived from an EMBL/GenBank/DDBJ whole genome shotgun (WGS) entry which is preliminary data.</text>
</comment>
<evidence type="ECO:0000313" key="9">
    <source>
        <dbReference type="Proteomes" id="UP001610446"/>
    </source>
</evidence>
<dbReference type="InterPro" id="IPR036864">
    <property type="entry name" value="Zn2-C6_fun-type_DNA-bd_sf"/>
</dbReference>
<evidence type="ECO:0000256" key="5">
    <source>
        <dbReference type="ARBA" id="ARBA00023242"/>
    </source>
</evidence>
<dbReference type="InterPro" id="IPR050613">
    <property type="entry name" value="Sec_Metabolite_Reg"/>
</dbReference>
<feature type="region of interest" description="Disordered" evidence="6">
    <location>
        <begin position="109"/>
        <end position="143"/>
    </location>
</feature>
<dbReference type="EMBL" id="JBFXLU010000150">
    <property type="protein sequence ID" value="KAL2838099.1"/>
    <property type="molecule type" value="Genomic_DNA"/>
</dbReference>
<name>A0ABR4JDH5_9EURO</name>
<keyword evidence="4" id="KW-0804">Transcription</keyword>
<dbReference type="SMART" id="SM00066">
    <property type="entry name" value="GAL4"/>
    <property type="match status" value="1"/>
</dbReference>
<accession>A0ABR4JDH5</accession>
<gene>
    <name evidence="8" type="ORF">BJY01DRAFT_38169</name>
</gene>
<dbReference type="Proteomes" id="UP001610446">
    <property type="component" value="Unassembled WGS sequence"/>
</dbReference>
<evidence type="ECO:0000256" key="2">
    <source>
        <dbReference type="ARBA" id="ARBA00023015"/>
    </source>
</evidence>
<keyword evidence="5" id="KW-0539">Nucleus</keyword>